<evidence type="ECO:0000313" key="6">
    <source>
        <dbReference type="EMBL" id="EOO02801.1"/>
    </source>
</evidence>
<dbReference type="InterPro" id="IPR045857">
    <property type="entry name" value="O16G_dom_2"/>
</dbReference>
<gene>
    <name evidence="6" type="ORF">UCRPA7_1676</name>
</gene>
<dbReference type="GO" id="GO:0033934">
    <property type="term" value="F:glucan 1,4-alpha-maltotriohydrolase activity"/>
    <property type="evidence" value="ECO:0007669"/>
    <property type="project" value="TreeGrafter"/>
</dbReference>
<feature type="domain" description="Glycosyl hydrolase family 13 catalytic" evidence="5">
    <location>
        <begin position="14"/>
        <end position="138"/>
    </location>
</feature>
<sequence length="138" mass="15988">MAAKLWWKEGVVYQIYPASFKDSNGDGLGDIPGIISKVQYLKDLGIDIVWVSPMFESPQVDMGYDISDYEAVYAPYGTVHDMEVLIEECHKRGMRLILDLVINHTSEEHAWFKESRSSKDNPKRDWYIWKPAKYDPNV</sequence>
<protein>
    <submittedName>
        <fullName evidence="6">Putative maltase protein</fullName>
    </submittedName>
</protein>
<dbReference type="OrthoDB" id="5219561at2759"/>
<dbReference type="GO" id="GO:0005987">
    <property type="term" value="P:sucrose catabolic process"/>
    <property type="evidence" value="ECO:0007669"/>
    <property type="project" value="TreeGrafter"/>
</dbReference>
<proteinExistence type="inferred from homology"/>
<accession>R8BTV9</accession>
<evidence type="ECO:0000259" key="5">
    <source>
        <dbReference type="SMART" id="SM00642"/>
    </source>
</evidence>
<reference evidence="7" key="1">
    <citation type="journal article" date="2013" name="Genome Announc.">
        <title>Draft genome sequence of the ascomycete Phaeoacremonium aleophilum strain UCR-PA7, a causal agent of the esca disease complex in grapevines.</title>
        <authorList>
            <person name="Blanco-Ulate B."/>
            <person name="Rolshausen P."/>
            <person name="Cantu D."/>
        </authorList>
    </citation>
    <scope>NUCLEOTIDE SEQUENCE [LARGE SCALE GENOMIC DNA]</scope>
    <source>
        <strain evidence="7">UCR-PA7</strain>
    </source>
</reference>
<dbReference type="Pfam" id="PF00128">
    <property type="entry name" value="Alpha-amylase"/>
    <property type="match status" value="1"/>
</dbReference>
<organism evidence="6 7">
    <name type="scientific">Phaeoacremonium minimum (strain UCR-PA7)</name>
    <name type="common">Esca disease fungus</name>
    <name type="synonym">Togninia minima</name>
    <dbReference type="NCBI Taxonomy" id="1286976"/>
    <lineage>
        <taxon>Eukaryota</taxon>
        <taxon>Fungi</taxon>
        <taxon>Dikarya</taxon>
        <taxon>Ascomycota</taxon>
        <taxon>Pezizomycotina</taxon>
        <taxon>Sordariomycetes</taxon>
        <taxon>Sordariomycetidae</taxon>
        <taxon>Togniniales</taxon>
        <taxon>Togniniaceae</taxon>
        <taxon>Phaeoacremonium</taxon>
    </lineage>
</organism>
<dbReference type="eggNOG" id="KOG0471">
    <property type="taxonomic scope" value="Eukaryota"/>
</dbReference>
<comment type="similarity">
    <text evidence="1">Belongs to the glycosyl hydrolase 13 family.</text>
</comment>
<evidence type="ECO:0000256" key="3">
    <source>
        <dbReference type="ARBA" id="ARBA00023295"/>
    </source>
</evidence>
<dbReference type="PANTHER" id="PTHR10357:SF179">
    <property type="entry name" value="NEUTRAL AND BASIC AMINO ACID TRANSPORT PROTEIN RBAT"/>
    <property type="match status" value="1"/>
</dbReference>
<keyword evidence="2" id="KW-0378">Hydrolase</keyword>
<dbReference type="SMART" id="SM00642">
    <property type="entry name" value="Aamy"/>
    <property type="match status" value="1"/>
</dbReference>
<evidence type="ECO:0000256" key="1">
    <source>
        <dbReference type="ARBA" id="ARBA00008061"/>
    </source>
</evidence>
<evidence type="ECO:0000313" key="7">
    <source>
        <dbReference type="Proteomes" id="UP000014074"/>
    </source>
</evidence>
<dbReference type="RefSeq" id="XP_007912446.1">
    <property type="nucleotide sequence ID" value="XM_007914255.1"/>
</dbReference>
<dbReference type="GO" id="GO:0004574">
    <property type="term" value="F:oligo-1,6-glucosidase activity"/>
    <property type="evidence" value="ECO:0007669"/>
    <property type="project" value="TreeGrafter"/>
</dbReference>
<dbReference type="Proteomes" id="UP000014074">
    <property type="component" value="Unassembled WGS sequence"/>
</dbReference>
<dbReference type="FunFam" id="3.20.20.80:FF:000064">
    <property type="entry name" value="Oligo-1,6-glucosidase"/>
    <property type="match status" value="1"/>
</dbReference>
<evidence type="ECO:0000256" key="2">
    <source>
        <dbReference type="ARBA" id="ARBA00022801"/>
    </source>
</evidence>
<dbReference type="InterPro" id="IPR017853">
    <property type="entry name" value="GH"/>
</dbReference>
<keyword evidence="3" id="KW-0326">Glycosidase</keyword>
<dbReference type="EMBL" id="KB932897">
    <property type="protein sequence ID" value="EOO02801.1"/>
    <property type="molecule type" value="Genomic_DNA"/>
</dbReference>
<dbReference type="Gene3D" id="3.20.20.80">
    <property type="entry name" value="Glycosidases"/>
    <property type="match status" value="1"/>
</dbReference>
<dbReference type="InterPro" id="IPR006047">
    <property type="entry name" value="GH13_cat_dom"/>
</dbReference>
<dbReference type="GO" id="GO:0004556">
    <property type="term" value="F:alpha-amylase activity"/>
    <property type="evidence" value="ECO:0007669"/>
    <property type="project" value="TreeGrafter"/>
</dbReference>
<dbReference type="PANTHER" id="PTHR10357">
    <property type="entry name" value="ALPHA-AMYLASE FAMILY MEMBER"/>
    <property type="match status" value="1"/>
</dbReference>
<keyword evidence="4" id="KW-0462">Maltose metabolism</keyword>
<dbReference type="GO" id="GO:0000025">
    <property type="term" value="P:maltose catabolic process"/>
    <property type="evidence" value="ECO:0007669"/>
    <property type="project" value="TreeGrafter"/>
</dbReference>
<dbReference type="AlphaFoldDB" id="R8BTV9"/>
<dbReference type="GeneID" id="19321848"/>
<dbReference type="KEGG" id="tmn:UCRPA7_1676"/>
<dbReference type="SUPFAM" id="SSF51445">
    <property type="entry name" value="(Trans)glycosidases"/>
    <property type="match status" value="1"/>
</dbReference>
<evidence type="ECO:0000256" key="4">
    <source>
        <dbReference type="ARBA" id="ARBA00026248"/>
    </source>
</evidence>
<dbReference type="GO" id="GO:0004575">
    <property type="term" value="F:sucrose alpha-glucosidase activity"/>
    <property type="evidence" value="ECO:0007669"/>
    <property type="project" value="TreeGrafter"/>
</dbReference>
<keyword evidence="7" id="KW-1185">Reference proteome</keyword>
<dbReference type="Gene3D" id="3.90.400.10">
    <property type="entry name" value="Oligo-1,6-glucosidase, Domain 2"/>
    <property type="match status" value="1"/>
</dbReference>
<name>R8BTV9_PHAM7</name>
<dbReference type="HOGENOM" id="CLU_006462_10_0_1"/>